<organism evidence="2 3">
    <name type="scientific">Micromonospora tulbaghiae</name>
    <dbReference type="NCBI Taxonomy" id="479978"/>
    <lineage>
        <taxon>Bacteria</taxon>
        <taxon>Bacillati</taxon>
        <taxon>Actinomycetota</taxon>
        <taxon>Actinomycetes</taxon>
        <taxon>Micromonosporales</taxon>
        <taxon>Micromonosporaceae</taxon>
        <taxon>Micromonospora</taxon>
    </lineage>
</organism>
<dbReference type="RefSeq" id="WP_217493432.1">
    <property type="nucleotide sequence ID" value="NZ_FMCQ01000005.1"/>
</dbReference>
<dbReference type="NCBIfam" id="NF038324">
    <property type="entry name" value="DrmB_fam"/>
    <property type="match status" value="1"/>
</dbReference>
<keyword evidence="3" id="KW-1185">Reference proteome</keyword>
<evidence type="ECO:0000259" key="1">
    <source>
        <dbReference type="Pfam" id="PF09369"/>
    </source>
</evidence>
<comment type="caution">
    <text evidence="2">The sequence shown here is derived from an EMBL/GenBank/DDBJ whole genome shotgun (WGS) entry which is preliminary data.</text>
</comment>
<dbReference type="Proteomes" id="UP000199405">
    <property type="component" value="Unassembled WGS sequence"/>
</dbReference>
<dbReference type="EMBL" id="FMCQ01000005">
    <property type="protein sequence ID" value="SCE95032.1"/>
    <property type="molecule type" value="Genomic_DNA"/>
</dbReference>
<feature type="domain" description="MrfA-like Zn-binding" evidence="1">
    <location>
        <begin position="483"/>
        <end position="580"/>
    </location>
</feature>
<dbReference type="GeneID" id="93471176"/>
<gene>
    <name evidence="2" type="ORF">GA0070562_4439</name>
</gene>
<reference evidence="2 3" key="1">
    <citation type="submission" date="2016-06" db="EMBL/GenBank/DDBJ databases">
        <authorList>
            <person name="Varghese N."/>
            <person name="Submissions Spin"/>
        </authorList>
    </citation>
    <scope>NUCLEOTIDE SEQUENCE [LARGE SCALE GENOMIC DNA]</scope>
    <source>
        <strain evidence="2 3">DSM 45142</strain>
    </source>
</reference>
<dbReference type="InterPro" id="IPR018973">
    <property type="entry name" value="MZB"/>
</dbReference>
<sequence>MKGKGPRINRVGELRPSQLQHTFGIGSIVDLPRFSALVMGLDEWDVSHTEAISEPRLLSAVREREPRATALRLPPYVPEEHGNMFGEWTRVGVPVEVFPRFLRCPYCRYLGPIESTLFKLRANPGRPDLVRVVHENCAAAKGRSPAAMPVRFMMACEAGHLDDFPWDYYVHKGTSCGKTLLQFGERGVSGDAASVFVTCTSCRARRSMAPAFSRDATSHLPRCRGRHPHLRSFDSGCAQPPRAIGLGASNLWFPFKVAVVSIPEAEDPLLIEVERQWTQLSGMTSVEQIAGARMFVPEKFVGFGAATDAQILAAVNRYRAGATGTGRDDAGDVLAPEWETFTHQARAPRDHPDFRIEARAVAPEWQDDVAEVLAVTRLREVSALLGFTRIVAPNELHDGRYGAGPGFAPLSNSALNWVPCAETRGEGVFLRLPEERVAAWEKSVEEREALRRLRQGHRQWCGQRGVNPDDDWRPPRYTLLHTLAHALIRAFALECGYSASGIRERIYARSGMAGVLLYTAAPDSEGTLGGLVRLAEPEMLALVLKQALRDAALCSSDPMCAEHRPDNDRTVHGAACHACLFAAETSCERGNRFLDRTLLVATFGNGDSAYFPTV</sequence>
<name>A0ABY0KNV9_9ACTN</name>
<proteinExistence type="predicted"/>
<dbReference type="InterPro" id="IPR047721">
    <property type="entry name" value="DrmB"/>
</dbReference>
<dbReference type="Pfam" id="PF09369">
    <property type="entry name" value="MZB"/>
    <property type="match status" value="1"/>
</dbReference>
<evidence type="ECO:0000313" key="3">
    <source>
        <dbReference type="Proteomes" id="UP000199405"/>
    </source>
</evidence>
<protein>
    <recommendedName>
        <fullName evidence="1">MrfA-like Zn-binding domain-containing protein</fullName>
    </recommendedName>
</protein>
<evidence type="ECO:0000313" key="2">
    <source>
        <dbReference type="EMBL" id="SCE95032.1"/>
    </source>
</evidence>
<accession>A0ABY0KNV9</accession>